<dbReference type="OrthoDB" id="5171723at2"/>
<accession>A0A285GPA3</accession>
<reference evidence="1 2" key="1">
    <citation type="submission" date="2017-09" db="EMBL/GenBank/DDBJ databases">
        <authorList>
            <person name="Ehlers B."/>
            <person name="Leendertz F.H."/>
        </authorList>
    </citation>
    <scope>NUCLEOTIDE SEQUENCE [LARGE SCALE GENOMIC DNA]</scope>
    <source>
        <strain evidence="1 2">CGMCC 4.6857</strain>
    </source>
</reference>
<name>A0A285GPA3_9ACTN</name>
<proteinExistence type="predicted"/>
<dbReference type="EMBL" id="OBDY01000002">
    <property type="protein sequence ID" value="SNY25392.1"/>
    <property type="molecule type" value="Genomic_DNA"/>
</dbReference>
<dbReference type="RefSeq" id="WP_097319073.1">
    <property type="nucleotide sequence ID" value="NZ_OBDY01000002.1"/>
</dbReference>
<sequence>MTLNITVITASRIYQSSDYRLSRDRQPISNSTMKLIKLQYRRFDGFVSYTGIASEEPGSPTTTAHLVMAWLEGSPDLNFYEVVERLRSRGTAYLKGLERRHGKRYRLTFIAAAFVKGKPTVAAISNFQRIDSKALPKDMPEMVTSWAALRSPKTPIIFFTGSPSAVSTPNRATLKQLLRDHGGDAARVRLGIADVNRAAARSAGPDGPISEPCTVISMDASGRGFQSYNDQGVESHHIMNGHRIDLSSALESLGLSGSPVIVNSSFGTNKPAAPPYECNRKIVNVQSVEYEIVEIDGGRPGARAFGIDQNGSVLYATGDPDGQPPYQYWTWHEEQGKRYLGYSSPDPYAAMSPAGDIVLLSEHSNQRTPLLIREAETVRLDVPHGMGEVEVAAVTTNGTTCGTIAINQDHTDGTRFRPATWNASGDISILMDLAGAESGRTVHANSDGLALVWARTGFWGRATLIWNLSSGEIQPIDDAVIPLFITSTGHLVGAGQEGTEQFPLHSTDMRTWRRVSTNLGFSPTAANDRLEITGRVKVDGYFTPFRITAPGSPQLLPALEFHHHYIRAMNDVGMMAGIANNDDHVHLLLWRPTS</sequence>
<evidence type="ECO:0000313" key="1">
    <source>
        <dbReference type="EMBL" id="SNY25392.1"/>
    </source>
</evidence>
<protein>
    <submittedName>
        <fullName evidence="1">Uncharacterized protein</fullName>
    </submittedName>
</protein>
<dbReference type="Proteomes" id="UP000219612">
    <property type="component" value="Unassembled WGS sequence"/>
</dbReference>
<organism evidence="1 2">
    <name type="scientific">Paractinoplanes atraurantiacus</name>
    <dbReference type="NCBI Taxonomy" id="1036182"/>
    <lineage>
        <taxon>Bacteria</taxon>
        <taxon>Bacillati</taxon>
        <taxon>Actinomycetota</taxon>
        <taxon>Actinomycetes</taxon>
        <taxon>Micromonosporales</taxon>
        <taxon>Micromonosporaceae</taxon>
        <taxon>Paractinoplanes</taxon>
    </lineage>
</organism>
<dbReference type="AlphaFoldDB" id="A0A285GPA3"/>
<keyword evidence="2" id="KW-1185">Reference proteome</keyword>
<evidence type="ECO:0000313" key="2">
    <source>
        <dbReference type="Proteomes" id="UP000219612"/>
    </source>
</evidence>
<gene>
    <name evidence="1" type="ORF">SAMN05421748_102330</name>
</gene>